<dbReference type="PANTHER" id="PTHR30126">
    <property type="entry name" value="HTH-TYPE TRANSCRIPTIONAL REGULATOR"/>
    <property type="match status" value="1"/>
</dbReference>
<gene>
    <name evidence="6" type="ORF">GM658_04575</name>
</gene>
<comment type="similarity">
    <text evidence="1">Belongs to the LysR transcriptional regulatory family.</text>
</comment>
<comment type="caution">
    <text evidence="6">The sequence shown here is derived from an EMBL/GenBank/DDBJ whole genome shotgun (WGS) entry which is preliminary data.</text>
</comment>
<dbReference type="SUPFAM" id="SSF46785">
    <property type="entry name" value="Winged helix' DNA-binding domain"/>
    <property type="match status" value="1"/>
</dbReference>
<evidence type="ECO:0000313" key="7">
    <source>
        <dbReference type="Proteomes" id="UP000472320"/>
    </source>
</evidence>
<evidence type="ECO:0000256" key="3">
    <source>
        <dbReference type="ARBA" id="ARBA00023125"/>
    </source>
</evidence>
<dbReference type="InterPro" id="IPR036388">
    <property type="entry name" value="WH-like_DNA-bd_sf"/>
</dbReference>
<name>A0A6L6QDY4_9BURK</name>
<dbReference type="Gene3D" id="3.40.190.290">
    <property type="match status" value="1"/>
</dbReference>
<keyword evidence="7" id="KW-1185">Reference proteome</keyword>
<dbReference type="Gene3D" id="1.10.10.10">
    <property type="entry name" value="Winged helix-like DNA-binding domain superfamily/Winged helix DNA-binding domain"/>
    <property type="match status" value="1"/>
</dbReference>
<feature type="domain" description="HTH lysR-type" evidence="5">
    <location>
        <begin position="5"/>
        <end position="62"/>
    </location>
</feature>
<organism evidence="6 7">
    <name type="scientific">Massilia eburnea</name>
    <dbReference type="NCBI Taxonomy" id="1776165"/>
    <lineage>
        <taxon>Bacteria</taxon>
        <taxon>Pseudomonadati</taxon>
        <taxon>Pseudomonadota</taxon>
        <taxon>Betaproteobacteria</taxon>
        <taxon>Burkholderiales</taxon>
        <taxon>Oxalobacteraceae</taxon>
        <taxon>Telluria group</taxon>
        <taxon>Massilia</taxon>
    </lineage>
</organism>
<dbReference type="PANTHER" id="PTHR30126:SF91">
    <property type="entry name" value="LYSR FAMILY TRANSCRIPTIONAL REGULATOR"/>
    <property type="match status" value="1"/>
</dbReference>
<evidence type="ECO:0000256" key="4">
    <source>
        <dbReference type="ARBA" id="ARBA00023163"/>
    </source>
</evidence>
<dbReference type="PROSITE" id="PS50931">
    <property type="entry name" value="HTH_LYSR"/>
    <property type="match status" value="1"/>
</dbReference>
<dbReference type="FunFam" id="1.10.10.10:FF:000001">
    <property type="entry name" value="LysR family transcriptional regulator"/>
    <property type="match status" value="1"/>
</dbReference>
<dbReference type="InterPro" id="IPR005119">
    <property type="entry name" value="LysR_subst-bd"/>
</dbReference>
<evidence type="ECO:0000256" key="2">
    <source>
        <dbReference type="ARBA" id="ARBA00023015"/>
    </source>
</evidence>
<keyword evidence="4" id="KW-0804">Transcription</keyword>
<dbReference type="EMBL" id="WNKX01000003">
    <property type="protein sequence ID" value="MTW09866.1"/>
    <property type="molecule type" value="Genomic_DNA"/>
</dbReference>
<dbReference type="GO" id="GO:0000976">
    <property type="term" value="F:transcription cis-regulatory region binding"/>
    <property type="evidence" value="ECO:0007669"/>
    <property type="project" value="TreeGrafter"/>
</dbReference>
<dbReference type="InterPro" id="IPR036390">
    <property type="entry name" value="WH_DNA-bd_sf"/>
</dbReference>
<dbReference type="AlphaFoldDB" id="A0A6L6QDY4"/>
<dbReference type="Pfam" id="PF00126">
    <property type="entry name" value="HTH_1"/>
    <property type="match status" value="1"/>
</dbReference>
<dbReference type="InterPro" id="IPR000847">
    <property type="entry name" value="LysR_HTH_N"/>
</dbReference>
<evidence type="ECO:0000313" key="6">
    <source>
        <dbReference type="EMBL" id="MTW09866.1"/>
    </source>
</evidence>
<protein>
    <submittedName>
        <fullName evidence="6">LysR family transcriptional regulator</fullName>
    </submittedName>
</protein>
<dbReference type="RefSeq" id="WP_155452830.1">
    <property type="nucleotide sequence ID" value="NZ_WNKX01000003.1"/>
</dbReference>
<dbReference type="SUPFAM" id="SSF53850">
    <property type="entry name" value="Periplasmic binding protein-like II"/>
    <property type="match status" value="1"/>
</dbReference>
<evidence type="ECO:0000259" key="5">
    <source>
        <dbReference type="PROSITE" id="PS50931"/>
    </source>
</evidence>
<sequence>MLDAMSMDQLRTFIAAAEEGSFSAAGRKLRRAQSVVSQTLANLEQQVGFALFDRSGRYPRLTEQGRALLDSARAAASSMDGFKAKARTLAEGLEAELSVAVDVMFPIARLTEAVRAFHHEFPGTPLRLDVEALGAVVQPLLERRCRLAVVGSYPDVPAECLTDFLFEVPLVAVAAAGHPLAAMPAPIARSEAAKHVQLILTDRSRLTEGRQFGVVNQQGWRLADLGAKHAFLRAGLGWGGMPRHMVEDELADGALVELALEASPVLGMAFSMYACWRKDAPPGPAGRRFIALLKAA</sequence>
<keyword evidence="3" id="KW-0238">DNA-binding</keyword>
<dbReference type="PRINTS" id="PR00039">
    <property type="entry name" value="HTHLYSR"/>
</dbReference>
<dbReference type="Pfam" id="PF03466">
    <property type="entry name" value="LysR_substrate"/>
    <property type="match status" value="1"/>
</dbReference>
<dbReference type="Proteomes" id="UP000472320">
    <property type="component" value="Unassembled WGS sequence"/>
</dbReference>
<accession>A0A6L6QDY4</accession>
<dbReference type="GO" id="GO:0003700">
    <property type="term" value="F:DNA-binding transcription factor activity"/>
    <property type="evidence" value="ECO:0007669"/>
    <property type="project" value="InterPro"/>
</dbReference>
<reference evidence="6 7" key="1">
    <citation type="submission" date="2019-11" db="EMBL/GenBank/DDBJ databases">
        <title>Type strains purchased from KCTC, JCM and DSMZ.</title>
        <authorList>
            <person name="Lu H."/>
        </authorList>
    </citation>
    <scope>NUCLEOTIDE SEQUENCE [LARGE SCALE GENOMIC DNA]</scope>
    <source>
        <strain evidence="6 7">JCM 31587</strain>
    </source>
</reference>
<keyword evidence="2" id="KW-0805">Transcription regulation</keyword>
<proteinExistence type="inferred from homology"/>
<evidence type="ECO:0000256" key="1">
    <source>
        <dbReference type="ARBA" id="ARBA00009437"/>
    </source>
</evidence>
<dbReference type="OrthoDB" id="196624at2"/>